<dbReference type="InterPro" id="IPR009351">
    <property type="entry name" value="AlkZ-like"/>
</dbReference>
<organism evidence="1 2">
    <name type="scientific">Rhodococcus globerulus</name>
    <dbReference type="NCBI Taxonomy" id="33008"/>
    <lineage>
        <taxon>Bacteria</taxon>
        <taxon>Bacillati</taxon>
        <taxon>Actinomycetota</taxon>
        <taxon>Actinomycetes</taxon>
        <taxon>Mycobacteriales</taxon>
        <taxon>Nocardiaceae</taxon>
        <taxon>Rhodococcus</taxon>
    </lineage>
</organism>
<protein>
    <submittedName>
        <fullName evidence="1">Crosslink repair DNA glycosylase YcaQ family protein</fullName>
    </submittedName>
</protein>
<name>A0ABU4C1A0_RHOGO</name>
<reference evidence="1 2" key="1">
    <citation type="submission" date="2023-10" db="EMBL/GenBank/DDBJ databases">
        <title>Development of a sustainable strategy for remediation of hydrocarbon-contaminated territories based on the waste exchange concept.</title>
        <authorList>
            <person name="Krivoruchko A."/>
        </authorList>
    </citation>
    <scope>NUCLEOTIDE SEQUENCE [LARGE SCALE GENOMIC DNA]</scope>
    <source>
        <strain evidence="1 2">IEGM 1203</strain>
    </source>
</reference>
<comment type="caution">
    <text evidence="1">The sequence shown here is derived from an EMBL/GenBank/DDBJ whole genome shotgun (WGS) entry which is preliminary data.</text>
</comment>
<sequence length="410" mass="46466">MSEVVSAAAARRIALAAQGFGKAHPAAVTRRNLIGVMDRLQVLQIDSVNVFERSHYLPIYARMGAYDKSRLDQLAFAPGSGYLEYWGHEATFLPVDMWPLFRWRMDQFRAKALADKNGWASDRLDFLEWLRSELRDNGPMAASEVEHDANTRRGPWWGWSDVKVGLETLFRWGEVVSAGRAGFERRYALAENILPPAILDARVERPDAIRELVLRGVRAHGLGTLDDIADYFRLPSAETRVALRELEDAGSVRPASVEGWERRGKPREVWIDPQAKRPRAIRADALLSPFDPVVWARDRALRLFDFHYRIEIYTPAHKRVHGYYVLPVLIDDKICARVDLKNDRQNRQLLVRSAWAEPDADADTAPRLAALLRRTALWQGCETVVVENKGTMAAELADAMRAVPDAALTH</sequence>
<evidence type="ECO:0000313" key="1">
    <source>
        <dbReference type="EMBL" id="MDV6270267.1"/>
    </source>
</evidence>
<accession>A0ABU4C1A0</accession>
<dbReference type="EMBL" id="JAWLKB010000016">
    <property type="protein sequence ID" value="MDV6270267.1"/>
    <property type="molecule type" value="Genomic_DNA"/>
</dbReference>
<dbReference type="Pfam" id="PF06224">
    <property type="entry name" value="AlkZ-like"/>
    <property type="match status" value="1"/>
</dbReference>
<keyword evidence="2" id="KW-1185">Reference proteome</keyword>
<dbReference type="PANTHER" id="PTHR30528:SF0">
    <property type="entry name" value="CYTOPLASMIC PROTEIN"/>
    <property type="match status" value="1"/>
</dbReference>
<dbReference type="PANTHER" id="PTHR30528">
    <property type="entry name" value="CYTOPLASMIC PROTEIN"/>
    <property type="match status" value="1"/>
</dbReference>
<gene>
    <name evidence="1" type="ORF">R3Q16_26940</name>
</gene>
<proteinExistence type="predicted"/>
<dbReference type="RefSeq" id="WP_317544897.1">
    <property type="nucleotide sequence ID" value="NZ_JAWLKB010000016.1"/>
</dbReference>
<evidence type="ECO:0000313" key="2">
    <source>
        <dbReference type="Proteomes" id="UP001185927"/>
    </source>
</evidence>
<dbReference type="Proteomes" id="UP001185927">
    <property type="component" value="Unassembled WGS sequence"/>
</dbReference>